<dbReference type="EMBL" id="PFBV01000004">
    <property type="protein sequence ID" value="PIT88208.1"/>
    <property type="molecule type" value="Genomic_DNA"/>
</dbReference>
<sequence>MIKKITFLCAISCFLLFTGASCITTTTQSQPVGVYRSENKGDKWEQVAILPTAQGLKSIANIKVYRIFEDPSDSNAFYLGTRGQGLFYTYNNGDSWQSVAAMSGKFIYSMAVDPKDKCNLYASDGLHIYKSVDCSRSWELMFTEERGDQRFVSIGIDAADSKVVYAAQLGGDILVSRDSGISWQVIKRFNFQLQDMAIDYKTPKRIYVASYRNGLYRSDDSGVTWLDMNKGLEPFQDSKVFYRVSLNSAQKDSLYWICKYGILRSDDSGATWTDLKLLTPPGAVAVYGFAVSPNNQQEIYYTGTILGEKNEHVKSTFYKTSDGGITWVTKKLPTTTIPVMIKVNPTTDNVLLMGFAVLD</sequence>
<feature type="chain" id="PRO_5014902151" description="Sortilin N-terminal domain-containing protein" evidence="2">
    <location>
        <begin position="24"/>
        <end position="359"/>
    </location>
</feature>
<dbReference type="SUPFAM" id="SSF50939">
    <property type="entry name" value="Sialidases"/>
    <property type="match status" value="1"/>
</dbReference>
<keyword evidence="1" id="KW-0677">Repeat</keyword>
<protein>
    <recommendedName>
        <fullName evidence="3">Sortilin N-terminal domain-containing protein</fullName>
    </recommendedName>
</protein>
<dbReference type="InterPro" id="IPR031778">
    <property type="entry name" value="Sortilin_N"/>
</dbReference>
<dbReference type="InterPro" id="IPR015943">
    <property type="entry name" value="WD40/YVTN_repeat-like_dom_sf"/>
</dbReference>
<reference evidence="5" key="1">
    <citation type="submission" date="2017-09" db="EMBL/GenBank/DDBJ databases">
        <title>Depth-based differentiation of microbial function through sediment-hosted aquifers and enrichment of novel symbionts in the deep terrestrial subsurface.</title>
        <authorList>
            <person name="Probst A.J."/>
            <person name="Ladd B."/>
            <person name="Jarett J.K."/>
            <person name="Geller-Mcgrath D.E."/>
            <person name="Sieber C.M.K."/>
            <person name="Emerson J.B."/>
            <person name="Anantharaman K."/>
            <person name="Thomas B.C."/>
            <person name="Malmstrom R."/>
            <person name="Stieglmeier M."/>
            <person name="Klingl A."/>
            <person name="Woyke T."/>
            <person name="Ryan C.M."/>
            <person name="Banfield J.F."/>
        </authorList>
    </citation>
    <scope>NUCLEOTIDE SEQUENCE [LARGE SCALE GENOMIC DNA]</scope>
</reference>
<evidence type="ECO:0000313" key="4">
    <source>
        <dbReference type="EMBL" id="PIT88208.1"/>
    </source>
</evidence>
<gene>
    <name evidence="4" type="ORF">COU29_02970</name>
</gene>
<proteinExistence type="predicted"/>
<accession>A0A2M6W5Z2</accession>
<dbReference type="PROSITE" id="PS51257">
    <property type="entry name" value="PROKAR_LIPOPROTEIN"/>
    <property type="match status" value="1"/>
</dbReference>
<evidence type="ECO:0000313" key="5">
    <source>
        <dbReference type="Proteomes" id="UP000231426"/>
    </source>
</evidence>
<feature type="domain" description="Sortilin N-terminal" evidence="3">
    <location>
        <begin position="34"/>
        <end position="149"/>
    </location>
</feature>
<name>A0A2M6W5Z2_9BACT</name>
<dbReference type="PANTHER" id="PTHR43739">
    <property type="entry name" value="XYLOGLUCANASE (EUROFUNG)"/>
    <property type="match status" value="1"/>
</dbReference>
<dbReference type="PANTHER" id="PTHR43739:SF5">
    <property type="entry name" value="EXO-ALPHA-SIALIDASE"/>
    <property type="match status" value="1"/>
</dbReference>
<dbReference type="GO" id="GO:0010411">
    <property type="term" value="P:xyloglucan metabolic process"/>
    <property type="evidence" value="ECO:0007669"/>
    <property type="project" value="TreeGrafter"/>
</dbReference>
<evidence type="ECO:0000259" key="3">
    <source>
        <dbReference type="Pfam" id="PF15902"/>
    </source>
</evidence>
<dbReference type="Pfam" id="PF15902">
    <property type="entry name" value="Sortilin-Vps10"/>
    <property type="match status" value="1"/>
</dbReference>
<evidence type="ECO:0000256" key="1">
    <source>
        <dbReference type="ARBA" id="ARBA00022737"/>
    </source>
</evidence>
<dbReference type="AlphaFoldDB" id="A0A2M6W5Z2"/>
<dbReference type="CDD" id="cd15482">
    <property type="entry name" value="Sialidase_non-viral"/>
    <property type="match status" value="1"/>
</dbReference>
<comment type="caution">
    <text evidence="4">The sequence shown here is derived from an EMBL/GenBank/DDBJ whole genome shotgun (WGS) entry which is preliminary data.</text>
</comment>
<dbReference type="InterPro" id="IPR036278">
    <property type="entry name" value="Sialidase_sf"/>
</dbReference>
<dbReference type="Gene3D" id="2.130.10.10">
    <property type="entry name" value="YVTN repeat-like/Quinoprotein amine dehydrogenase"/>
    <property type="match status" value="2"/>
</dbReference>
<evidence type="ECO:0000256" key="2">
    <source>
        <dbReference type="SAM" id="SignalP"/>
    </source>
</evidence>
<dbReference type="SUPFAM" id="SSF110296">
    <property type="entry name" value="Oligoxyloglucan reducing end-specific cellobiohydrolase"/>
    <property type="match status" value="1"/>
</dbReference>
<dbReference type="Proteomes" id="UP000231426">
    <property type="component" value="Unassembled WGS sequence"/>
</dbReference>
<organism evidence="4 5">
    <name type="scientific">Candidatus Magasanikbacteria bacterium CG10_big_fil_rev_8_21_14_0_10_36_32</name>
    <dbReference type="NCBI Taxonomy" id="1974646"/>
    <lineage>
        <taxon>Bacteria</taxon>
        <taxon>Candidatus Magasanikiibacteriota</taxon>
    </lineage>
</organism>
<dbReference type="InterPro" id="IPR052025">
    <property type="entry name" value="Xyloglucanase_GH74"/>
</dbReference>
<feature type="signal peptide" evidence="2">
    <location>
        <begin position="1"/>
        <end position="23"/>
    </location>
</feature>
<keyword evidence="2" id="KW-0732">Signal</keyword>